<dbReference type="OrthoDB" id="6075221at2759"/>
<evidence type="ECO:0000313" key="3">
    <source>
        <dbReference type="Proteomes" id="UP000749559"/>
    </source>
</evidence>
<reference evidence="2" key="1">
    <citation type="submission" date="2022-03" db="EMBL/GenBank/DDBJ databases">
        <authorList>
            <person name="Martin C."/>
        </authorList>
    </citation>
    <scope>NUCLEOTIDE SEQUENCE</scope>
</reference>
<dbReference type="InterPro" id="IPR036514">
    <property type="entry name" value="SGNH_hydro_sf"/>
</dbReference>
<evidence type="ECO:0000313" key="2">
    <source>
        <dbReference type="EMBL" id="CAH1793137.1"/>
    </source>
</evidence>
<accession>A0A8J1UMN6</accession>
<feature type="compositionally biased region" description="Polar residues" evidence="1">
    <location>
        <begin position="345"/>
        <end position="354"/>
    </location>
</feature>
<dbReference type="Proteomes" id="UP000749559">
    <property type="component" value="Unassembled WGS sequence"/>
</dbReference>
<dbReference type="AlphaFoldDB" id="A0A8J1UMN6"/>
<feature type="region of interest" description="Disordered" evidence="1">
    <location>
        <begin position="345"/>
        <end position="384"/>
    </location>
</feature>
<evidence type="ECO:0000256" key="1">
    <source>
        <dbReference type="SAM" id="MobiDB-lite"/>
    </source>
</evidence>
<gene>
    <name evidence="2" type="ORF">OFUS_LOCUS18023</name>
</gene>
<sequence length="657" mass="73772">MDYTEAVQAFLDDPESKYKLRILQDKYPTSLIPETLKRATGILAKKAKCDELAPECTTPDYIVFKTSAEHLHNWMMAIHIYFQFIATENDISRNYQIGNEAKLSFASTDVRTHNNAENVSEILYKITIYMTTGTIVIQGKSAKTLFVESFLNLKELRDFIARQDESFDISSVHQNSLLDSTLETHASSTTLLKVITPLPLQSIEVKSHCENNNQTSIEEQSNCEEDSLADVLLLLNQIDERNQKRCDQLESLIRDQEVRFMRSLKTEARSLLDEIKHSSDLTKSFNSDTTKEIREVKGAIQRMQNAPTKPKEPKAPTAASKPHEPCEDMPLAHLQSEIIKDNVQTQAPTISSQRQEPHQDLPRTSPHSARGRTTNAPKDQTQKPIRTLYLNRSTTSLIIGDSRLRKVKPQNLGAPVAVRTYGGATLSNIKDSIDSSKDSPNLRNITLQAGIIDIKNSSSMLDIKADTMLLIETAKSKFPNAKFLISSIIPMLSHKLNESVREANTMLESLAKSTPNVSYHSCYEQFGRFNTVDRNLFYDQSHLNDAGVAKLETFLKSLPGNCESPTESIPQVSDATQTAVSDSTASIQPVHPSNTPIPQSNNPRYAPVQPYVHDIHSGFNSYNPTAVHPAHVLPQGHQRWAQYAPPPYGWQWNQHQL</sequence>
<keyword evidence="3" id="KW-1185">Reference proteome</keyword>
<protein>
    <submittedName>
        <fullName evidence="2">Uncharacterized protein</fullName>
    </submittedName>
</protein>
<dbReference type="SUPFAM" id="SSF52266">
    <property type="entry name" value="SGNH hydrolase"/>
    <property type="match status" value="1"/>
</dbReference>
<feature type="region of interest" description="Disordered" evidence="1">
    <location>
        <begin position="300"/>
        <end position="327"/>
    </location>
</feature>
<organism evidence="2 3">
    <name type="scientific">Owenia fusiformis</name>
    <name type="common">Polychaete worm</name>
    <dbReference type="NCBI Taxonomy" id="6347"/>
    <lineage>
        <taxon>Eukaryota</taxon>
        <taxon>Metazoa</taxon>
        <taxon>Spiralia</taxon>
        <taxon>Lophotrochozoa</taxon>
        <taxon>Annelida</taxon>
        <taxon>Polychaeta</taxon>
        <taxon>Sedentaria</taxon>
        <taxon>Canalipalpata</taxon>
        <taxon>Sabellida</taxon>
        <taxon>Oweniida</taxon>
        <taxon>Oweniidae</taxon>
        <taxon>Owenia</taxon>
    </lineage>
</organism>
<feature type="compositionally biased region" description="Polar residues" evidence="1">
    <location>
        <begin position="365"/>
        <end position="384"/>
    </location>
</feature>
<dbReference type="EMBL" id="CAIIXF020000008">
    <property type="protein sequence ID" value="CAH1793137.1"/>
    <property type="molecule type" value="Genomic_DNA"/>
</dbReference>
<name>A0A8J1UMN6_OWEFU</name>
<proteinExistence type="predicted"/>
<comment type="caution">
    <text evidence="2">The sequence shown here is derived from an EMBL/GenBank/DDBJ whole genome shotgun (WGS) entry which is preliminary data.</text>
</comment>
<dbReference type="Gene3D" id="3.40.50.1110">
    <property type="entry name" value="SGNH hydrolase"/>
    <property type="match status" value="1"/>
</dbReference>